<dbReference type="HOGENOM" id="CLU_2627313_0_0_1"/>
<proteinExistence type="predicted"/>
<dbReference type="Gene3D" id="1.10.340.70">
    <property type="match status" value="1"/>
</dbReference>
<organism evidence="1 2">
    <name type="scientific">Phytophthora nicotianae P1569</name>
    <dbReference type="NCBI Taxonomy" id="1317065"/>
    <lineage>
        <taxon>Eukaryota</taxon>
        <taxon>Sar</taxon>
        <taxon>Stramenopiles</taxon>
        <taxon>Oomycota</taxon>
        <taxon>Peronosporomycetes</taxon>
        <taxon>Peronosporales</taxon>
        <taxon>Peronosporaceae</taxon>
        <taxon>Phytophthora</taxon>
    </lineage>
</organism>
<name>V9EKZ6_PHYNI</name>
<accession>V9EKZ6</accession>
<keyword evidence="2" id="KW-1185">Reference proteome</keyword>
<dbReference type="EMBL" id="ANIZ01002567">
    <property type="protein sequence ID" value="ETI39611.1"/>
    <property type="molecule type" value="Genomic_DNA"/>
</dbReference>
<dbReference type="OrthoDB" id="165301at2759"/>
<gene>
    <name evidence="1" type="ORF">F443_14809</name>
</gene>
<dbReference type="Proteomes" id="UP000018721">
    <property type="component" value="Unassembled WGS sequence"/>
</dbReference>
<evidence type="ECO:0000313" key="2">
    <source>
        <dbReference type="Proteomes" id="UP000018721"/>
    </source>
</evidence>
<comment type="caution">
    <text evidence="1">The sequence shown here is derived from an EMBL/GenBank/DDBJ whole genome shotgun (WGS) entry which is preliminary data.</text>
</comment>
<reference evidence="1 2" key="1">
    <citation type="submission" date="2013-11" db="EMBL/GenBank/DDBJ databases">
        <title>The Genome Sequence of Phytophthora parasitica P1569.</title>
        <authorList>
            <consortium name="The Broad Institute Genomics Platform"/>
            <person name="Russ C."/>
            <person name="Tyler B."/>
            <person name="Panabieres F."/>
            <person name="Shan W."/>
            <person name="Tripathy S."/>
            <person name="Grunwald N."/>
            <person name="Machado M."/>
            <person name="Johnson C.S."/>
            <person name="Arredondo F."/>
            <person name="Hong C."/>
            <person name="Coffey M."/>
            <person name="Young S.K."/>
            <person name="Zeng Q."/>
            <person name="Gargeya S."/>
            <person name="Fitzgerald M."/>
            <person name="Abouelleil A."/>
            <person name="Alvarado L."/>
            <person name="Chapman S.B."/>
            <person name="Gainer-Dewar J."/>
            <person name="Goldberg J."/>
            <person name="Griggs A."/>
            <person name="Gujja S."/>
            <person name="Hansen M."/>
            <person name="Howarth C."/>
            <person name="Imamovic A."/>
            <person name="Ireland A."/>
            <person name="Larimer J."/>
            <person name="McCowan C."/>
            <person name="Murphy C."/>
            <person name="Pearson M."/>
            <person name="Poon T.W."/>
            <person name="Priest M."/>
            <person name="Roberts A."/>
            <person name="Saif S."/>
            <person name="Shea T."/>
            <person name="Sykes S."/>
            <person name="Wortman J."/>
            <person name="Nusbaum C."/>
            <person name="Birren B."/>
        </authorList>
    </citation>
    <scope>NUCLEOTIDE SEQUENCE [LARGE SCALE GENOMIC DNA]</scope>
    <source>
        <strain evidence="1 2">P1569</strain>
    </source>
</reference>
<protein>
    <submittedName>
        <fullName evidence="1">Uncharacterized protein</fullName>
    </submittedName>
</protein>
<dbReference type="AlphaFoldDB" id="V9EKZ6"/>
<sequence>MQSLQLGYIATNTKYVLRNGLLYVNSADSIQVLRAPQVDEILLRLMHDFHDAAVVAHPGVERTLVAMRPGCGSTSGST</sequence>
<evidence type="ECO:0000313" key="1">
    <source>
        <dbReference type="EMBL" id="ETI39611.1"/>
    </source>
</evidence>